<organism evidence="2 3">
    <name type="scientific">Caballeronia ptereochthonis</name>
    <dbReference type="NCBI Taxonomy" id="1777144"/>
    <lineage>
        <taxon>Bacteria</taxon>
        <taxon>Pseudomonadati</taxon>
        <taxon>Pseudomonadota</taxon>
        <taxon>Betaproteobacteria</taxon>
        <taxon>Burkholderiales</taxon>
        <taxon>Burkholderiaceae</taxon>
        <taxon>Caballeronia</taxon>
    </lineage>
</organism>
<dbReference type="Proteomes" id="UP000054978">
    <property type="component" value="Unassembled WGS sequence"/>
</dbReference>
<dbReference type="InterPro" id="IPR036259">
    <property type="entry name" value="MFS_trans_sf"/>
</dbReference>
<dbReference type="AlphaFoldDB" id="A0A158B0V2"/>
<evidence type="ECO:0000256" key="1">
    <source>
        <dbReference type="SAM" id="Phobius"/>
    </source>
</evidence>
<feature type="transmembrane region" description="Helical" evidence="1">
    <location>
        <begin position="6"/>
        <end position="27"/>
    </location>
</feature>
<keyword evidence="1" id="KW-0812">Transmembrane</keyword>
<gene>
    <name evidence="2" type="ORF">AWB83_02614</name>
</gene>
<protein>
    <submittedName>
        <fullName evidence="2">Major facilitator transporter</fullName>
    </submittedName>
</protein>
<evidence type="ECO:0000313" key="3">
    <source>
        <dbReference type="Proteomes" id="UP000054978"/>
    </source>
</evidence>
<feature type="transmembrane region" description="Helical" evidence="1">
    <location>
        <begin position="39"/>
        <end position="59"/>
    </location>
</feature>
<reference evidence="2" key="1">
    <citation type="submission" date="2016-01" db="EMBL/GenBank/DDBJ databases">
        <authorList>
            <person name="Peeters C."/>
        </authorList>
    </citation>
    <scope>NUCLEOTIDE SEQUENCE [LARGE SCALE GENOMIC DNA]</scope>
    <source>
        <strain evidence="2">LMG 29326</strain>
    </source>
</reference>
<sequence length="77" mass="8126">MRGTVGAIYSFVAQLIGFGAGPTLIALITDHVFRNPKMVGHSIAIVCAIASALAAWLLLTALPHYRHLLAEEQAAQG</sequence>
<dbReference type="EMBL" id="FCOB02000010">
    <property type="protein sequence ID" value="SAK63356.1"/>
    <property type="molecule type" value="Genomic_DNA"/>
</dbReference>
<name>A0A158B0V2_9BURK</name>
<comment type="caution">
    <text evidence="2">The sequence shown here is derived from an EMBL/GenBank/DDBJ whole genome shotgun (WGS) entry which is preliminary data.</text>
</comment>
<dbReference type="STRING" id="1777144.AWB83_02614"/>
<keyword evidence="1" id="KW-0472">Membrane</keyword>
<evidence type="ECO:0000313" key="2">
    <source>
        <dbReference type="EMBL" id="SAK63356.1"/>
    </source>
</evidence>
<dbReference type="RefSeq" id="WP_244197711.1">
    <property type="nucleotide sequence ID" value="NZ_FCOB02000010.1"/>
</dbReference>
<dbReference type="SUPFAM" id="SSF103473">
    <property type="entry name" value="MFS general substrate transporter"/>
    <property type="match status" value="1"/>
</dbReference>
<accession>A0A158B0V2</accession>
<keyword evidence="3" id="KW-1185">Reference proteome</keyword>
<keyword evidence="1" id="KW-1133">Transmembrane helix</keyword>
<proteinExistence type="predicted"/>